<dbReference type="Proteomes" id="UP001501411">
    <property type="component" value="Unassembled WGS sequence"/>
</dbReference>
<evidence type="ECO:0000313" key="2">
    <source>
        <dbReference type="Proteomes" id="UP001501411"/>
    </source>
</evidence>
<evidence type="ECO:0000313" key="1">
    <source>
        <dbReference type="EMBL" id="GAA4778486.1"/>
    </source>
</evidence>
<keyword evidence="2" id="KW-1185">Reference proteome</keyword>
<reference evidence="2" key="1">
    <citation type="journal article" date="2019" name="Int. J. Syst. Evol. Microbiol.">
        <title>The Global Catalogue of Microorganisms (GCM) 10K type strain sequencing project: providing services to taxonomists for standard genome sequencing and annotation.</title>
        <authorList>
            <consortium name="The Broad Institute Genomics Platform"/>
            <consortium name="The Broad Institute Genome Sequencing Center for Infectious Disease"/>
            <person name="Wu L."/>
            <person name="Ma J."/>
        </authorList>
    </citation>
    <scope>NUCLEOTIDE SEQUENCE [LARGE SCALE GENOMIC DNA]</scope>
    <source>
        <strain evidence="2">JCM 18200</strain>
    </source>
</reference>
<accession>A0ABP9ABP9</accession>
<protein>
    <submittedName>
        <fullName evidence="1">Uncharacterized protein</fullName>
    </submittedName>
</protein>
<gene>
    <name evidence="1" type="ORF">GCM10023231_01320</name>
</gene>
<name>A0ABP9ABP9_9SPHI</name>
<dbReference type="EMBL" id="BAABIQ010000001">
    <property type="protein sequence ID" value="GAA4778486.1"/>
    <property type="molecule type" value="Genomic_DNA"/>
</dbReference>
<sequence>MTKEIRLQLIELARLRTTWTYSQLNNHLELGLDFNNDYHRKRIGEWLGEISIHEHSKGRPPLSSLITHKNGKREQGDGFYKLCEELFGEDWQSLKQDKAWENSLIADCYTYWGDPEKYKMSKNDF</sequence>
<dbReference type="RefSeq" id="WP_345229745.1">
    <property type="nucleotide sequence ID" value="NZ_BAABIQ010000001.1"/>
</dbReference>
<comment type="caution">
    <text evidence="1">The sequence shown here is derived from an EMBL/GenBank/DDBJ whole genome shotgun (WGS) entry which is preliminary data.</text>
</comment>
<organism evidence="1 2">
    <name type="scientific">Olivibacter ginsenosidimutans</name>
    <dbReference type="NCBI Taxonomy" id="1176537"/>
    <lineage>
        <taxon>Bacteria</taxon>
        <taxon>Pseudomonadati</taxon>
        <taxon>Bacteroidota</taxon>
        <taxon>Sphingobacteriia</taxon>
        <taxon>Sphingobacteriales</taxon>
        <taxon>Sphingobacteriaceae</taxon>
        <taxon>Olivibacter</taxon>
    </lineage>
</organism>
<proteinExistence type="predicted"/>